<name>A0ACB7CE61_9ASCO</name>
<sequence length="1487" mass="167285">MILVRLASQSSRYPIHTIVVVALLATIAYIRLFEIARKGGIDFGTSFTNSFSLDFRSIEGTLVGTKAYDGEWVWKHSQNPYNSDTNSLILNVLQFAHPHSDEQEEFVNLFLDMCFKKLDTNSCLCYGNGTSSKIILNDLSPLMVFELERRIQKIKTSNLIYSKTKHHFQQNINSPNILFYWLRRNTYTIVDKMWKHIKNTDIIDVVVLLTGYISMNLLFISLFLNMRTLGSNFWLASVVLTSGTFAFLFALNTVSYFGDHINPLLLSKKIPFLAVTVGFEKPSLLTRAVLNSSPNIDTNPVRENVVNAVKDKGWIIVRDYLFEIGILILGAMSHVDGLNQFCKVAAWILGFDCLLLFTFYIAVLTVKLEINRIKQRTDVKRVFEKDMILHSTIYDTPENSYGQSNSINGKKAMNIGVYNIFGYCNVKESNISRFKLIMTTCFFLINFLNLCTFPFQTVSHLKSSSDREFRIIKINPLEVYEIQGLLKRLVKDIDPSVQKVLLNVLPVFTLKAINKLSYFDTMLEVLELLVKGISDPVMSKWVMIVLILSIVFNGYLFDVARWVTPVQISLETQKTSYITDNSKDISEKKMDNTLNNDKGMRTLDTCEQLLKEGFVHMLTDEEVIQLALNSKVSGHALEKILKDPERAVKIRRSFISRKSHTKTLETSALPFKGYNYARIMGACCENVIGYIPIPVGVAGPLLVDGVDLYLPMATTEGVLVASTARGCKAINASGGVTTLLIQDQMTRGPCVSFPTISRTGMAKVWLDSESGQKAIKKAFDSTSRFARLIGVKTAMAGTNLYIRFSTTTGDAMGMNMVSKGVENVLRTMTEDLGFDDMKIISISGNYCTDKKPAAINWIEGRGKSVIAEAVILKDIVTSVLKSNVDDLVELNISKNLVGSSMAGSVGGFNAHSANIVAALFIALGQDPAQVVESANYLLITVSMPSIEVGTIGGHLVRSHMTYNRSTLNTPISTHSNTPRLPITPMEYASMNVSSMAMKNELDKLLSTVEDEERLKIEIDNFFSLFNRYLMSRTEEMTLQWDRIKILDNEQVLEYSSIRDADKNSVRTFLNRLVVLKLNGGLGTTMGCVGPKSIIEVREGHTFLDLTVKQIEYINKKYDVNVPFVLMNSFNTDDDTSRIIKKYEGHNVEIITFNQSRYPRISKESLLPIPRTYPPGHGDLFWAISNRGLLDKLLSQGKEILFVSNIDNLGAVVDLNILQYMIDSNSEYIMELTDKTKADIKGGTIIDYEGKIRLLEIAQVPPEHVEEFKSIEKFKYFNTNNIWLKLSSIKRVVENNELALEIIPNYKILSPDVKGNTDISIIQLETAIGSAIHYFKNARGINVPRRRFLPVKTCSDLFLVKSDLYSLQDGQLIMDETRFGGVPLIKLGNHFKKVSDFQKRIPYIPKILELDHLTMTGTVIIVASDGQSIDIPNGSILENTVVTGLEKPKTFGALVILYNLNYIYIYASVNYYINVVKFKIFSIIMKIP</sequence>
<dbReference type="EMBL" id="JABTEG010000004">
    <property type="protein sequence ID" value="KAG4305243.1"/>
    <property type="molecule type" value="Genomic_DNA"/>
</dbReference>
<dbReference type="Proteomes" id="UP000768646">
    <property type="component" value="Unassembled WGS sequence"/>
</dbReference>
<proteinExistence type="predicted"/>
<evidence type="ECO:0000313" key="2">
    <source>
        <dbReference type="Proteomes" id="UP000768646"/>
    </source>
</evidence>
<keyword evidence="2" id="KW-1185">Reference proteome</keyword>
<gene>
    <name evidence="1" type="ORF">PORY_001413</name>
</gene>
<organism evidence="1 2">
    <name type="scientific">Pneumocystis oryctolagi</name>
    <dbReference type="NCBI Taxonomy" id="42067"/>
    <lineage>
        <taxon>Eukaryota</taxon>
        <taxon>Fungi</taxon>
        <taxon>Dikarya</taxon>
        <taxon>Ascomycota</taxon>
        <taxon>Taphrinomycotina</taxon>
        <taxon>Pneumocystomycetes</taxon>
        <taxon>Pneumocystaceae</taxon>
        <taxon>Pneumocystis</taxon>
    </lineage>
</organism>
<protein>
    <submittedName>
        <fullName evidence="1">Uncharacterized protein</fullName>
    </submittedName>
</protein>
<accession>A0ACB7CE61</accession>
<reference evidence="1 2" key="1">
    <citation type="journal article" date="2021" name="Commun. Biol.">
        <title>Genomic insights into the host specific adaptation of the Pneumocystis genus.</title>
        <authorList>
            <person name="Cisse O.H."/>
            <person name="Ma L."/>
            <person name="Dekker J.P."/>
            <person name="Khil P.P."/>
            <person name="Youn J.-H."/>
            <person name="Brenchley J.M."/>
            <person name="Blair R."/>
            <person name="Pahar B."/>
            <person name="Chabe M."/>
            <person name="Van Rompay K.K.A."/>
            <person name="Keesler R."/>
            <person name="Sukura A."/>
            <person name="Hirsch V."/>
            <person name="Kutty G."/>
            <person name="Liu Y."/>
            <person name="Peng L."/>
            <person name="Chen J."/>
            <person name="Song J."/>
            <person name="Weissenbacher-Lang C."/>
            <person name="Xu J."/>
            <person name="Upham N.S."/>
            <person name="Stajich J.E."/>
            <person name="Cuomo C.A."/>
            <person name="Cushion M.T."/>
            <person name="Kovacs J.A."/>
        </authorList>
    </citation>
    <scope>NUCLEOTIDE SEQUENCE [LARGE SCALE GENOMIC DNA]</scope>
    <source>
        <strain evidence="1 2">RABM</strain>
    </source>
</reference>
<evidence type="ECO:0000313" key="1">
    <source>
        <dbReference type="EMBL" id="KAG4305243.1"/>
    </source>
</evidence>
<comment type="caution">
    <text evidence="1">The sequence shown here is derived from an EMBL/GenBank/DDBJ whole genome shotgun (WGS) entry which is preliminary data.</text>
</comment>
<feature type="non-terminal residue" evidence="1">
    <location>
        <position position="1487"/>
    </location>
</feature>